<feature type="DNA-binding region" description="OmpR/PhoB-type" evidence="7">
    <location>
        <begin position="129"/>
        <end position="230"/>
    </location>
</feature>
<dbReference type="GO" id="GO:0000976">
    <property type="term" value="F:transcription cis-regulatory region binding"/>
    <property type="evidence" value="ECO:0007669"/>
    <property type="project" value="TreeGrafter"/>
</dbReference>
<dbReference type="AlphaFoldDB" id="A0AB34VA46"/>
<evidence type="ECO:0000256" key="3">
    <source>
        <dbReference type="ARBA" id="ARBA00023015"/>
    </source>
</evidence>
<dbReference type="InterPro" id="IPR016032">
    <property type="entry name" value="Sig_transdc_resp-reg_C-effctor"/>
</dbReference>
<dbReference type="CDD" id="cd17574">
    <property type="entry name" value="REC_OmpR"/>
    <property type="match status" value="1"/>
</dbReference>
<dbReference type="SMART" id="SM00448">
    <property type="entry name" value="REC"/>
    <property type="match status" value="1"/>
</dbReference>
<keyword evidence="4 7" id="KW-0238">DNA-binding</keyword>
<dbReference type="SUPFAM" id="SSF52172">
    <property type="entry name" value="CheY-like"/>
    <property type="match status" value="1"/>
</dbReference>
<feature type="domain" description="Response regulatory" evidence="8">
    <location>
        <begin position="6"/>
        <end position="119"/>
    </location>
</feature>
<dbReference type="Gene3D" id="3.40.50.2300">
    <property type="match status" value="1"/>
</dbReference>
<dbReference type="GO" id="GO:0005829">
    <property type="term" value="C:cytosol"/>
    <property type="evidence" value="ECO:0007669"/>
    <property type="project" value="TreeGrafter"/>
</dbReference>
<dbReference type="FunFam" id="3.40.50.2300:FF:000001">
    <property type="entry name" value="DNA-binding response regulator PhoB"/>
    <property type="match status" value="1"/>
</dbReference>
<evidence type="ECO:0000256" key="5">
    <source>
        <dbReference type="ARBA" id="ARBA00023163"/>
    </source>
</evidence>
<evidence type="ECO:0000256" key="7">
    <source>
        <dbReference type="PROSITE-ProRule" id="PRU01091"/>
    </source>
</evidence>
<dbReference type="InterPro" id="IPR011006">
    <property type="entry name" value="CheY-like_superfamily"/>
</dbReference>
<dbReference type="InterPro" id="IPR039420">
    <property type="entry name" value="WalR-like"/>
</dbReference>
<accession>A0AB34VA46</accession>
<dbReference type="Gene3D" id="1.10.10.10">
    <property type="entry name" value="Winged helix-like DNA-binding domain superfamily/Winged helix DNA-binding domain"/>
    <property type="match status" value="1"/>
</dbReference>
<comment type="caution">
    <text evidence="10">The sequence shown here is derived from an EMBL/GenBank/DDBJ whole genome shotgun (WGS) entry which is preliminary data.</text>
</comment>
<organism evidence="10 11">
    <name type="scientific">Pantoea stewartii</name>
    <dbReference type="NCBI Taxonomy" id="66269"/>
    <lineage>
        <taxon>Bacteria</taxon>
        <taxon>Pseudomonadati</taxon>
        <taxon>Pseudomonadota</taxon>
        <taxon>Gammaproteobacteria</taxon>
        <taxon>Enterobacterales</taxon>
        <taxon>Erwiniaceae</taxon>
        <taxon>Pantoea</taxon>
    </lineage>
</organism>
<keyword evidence="3" id="KW-0805">Transcription regulation</keyword>
<evidence type="ECO:0000259" key="8">
    <source>
        <dbReference type="PROSITE" id="PS50110"/>
    </source>
</evidence>
<evidence type="ECO:0000259" key="9">
    <source>
        <dbReference type="PROSITE" id="PS51755"/>
    </source>
</evidence>
<evidence type="ECO:0000256" key="2">
    <source>
        <dbReference type="ARBA" id="ARBA00023012"/>
    </source>
</evidence>
<feature type="domain" description="OmpR/PhoB-type" evidence="9">
    <location>
        <begin position="129"/>
        <end position="230"/>
    </location>
</feature>
<dbReference type="Pfam" id="PF00072">
    <property type="entry name" value="Response_reg"/>
    <property type="match status" value="1"/>
</dbReference>
<dbReference type="GO" id="GO:0006355">
    <property type="term" value="P:regulation of DNA-templated transcription"/>
    <property type="evidence" value="ECO:0007669"/>
    <property type="project" value="InterPro"/>
</dbReference>
<evidence type="ECO:0000313" key="10">
    <source>
        <dbReference type="EMBL" id="KTS93048.1"/>
    </source>
</evidence>
<feature type="modified residue" description="4-aspartylphosphate" evidence="6">
    <location>
        <position position="55"/>
    </location>
</feature>
<dbReference type="InterPro" id="IPR001867">
    <property type="entry name" value="OmpR/PhoB-type_DNA-bd"/>
</dbReference>
<dbReference type="EMBL" id="LDSI01000038">
    <property type="protein sequence ID" value="KTS93048.1"/>
    <property type="molecule type" value="Genomic_DNA"/>
</dbReference>
<sequence>MNNDKLILVAEDDVEISDILMSYIKRAGMRTVHAADGEQALTLITRLQPDLVLLDIQLPRVDGWNVLSTLRKESNTPVIMVTALDQDIDKLMGLRLGADDYIVKPFNPSEVVARIEAVLRRANPQAAPQNLIKTRFMTLYPDEFYVEIHSNGQTLTPVLTTTEFKLLTHMAKYPRRVFSREELLNACLPESDTLDRTVDSHMSKLRKKFENCGISGVPESIRGMGYRLGEQK</sequence>
<dbReference type="GO" id="GO:0000156">
    <property type="term" value="F:phosphorelay response regulator activity"/>
    <property type="evidence" value="ECO:0007669"/>
    <property type="project" value="TreeGrafter"/>
</dbReference>
<reference evidence="10 11" key="1">
    <citation type="journal article" date="2016" name="Front. Microbiol.">
        <title>Genomic Resource of Rice Seed Associated Bacteria.</title>
        <authorList>
            <person name="Midha S."/>
            <person name="Bansal K."/>
            <person name="Sharma S."/>
            <person name="Kumar N."/>
            <person name="Patil P.P."/>
            <person name="Chaudhry V."/>
            <person name="Patil P.B."/>
        </authorList>
    </citation>
    <scope>NUCLEOTIDE SEQUENCE [LARGE SCALE GENOMIC DNA]</scope>
    <source>
        <strain evidence="10 11">RSA13</strain>
    </source>
</reference>
<dbReference type="RefSeq" id="WP_058709012.1">
    <property type="nucleotide sequence ID" value="NZ_LDSI01000038.1"/>
</dbReference>
<keyword evidence="1 6" id="KW-0597">Phosphoprotein</keyword>
<protein>
    <submittedName>
        <fullName evidence="10">Chemotaxis protein CheY</fullName>
    </submittedName>
</protein>
<dbReference type="SMART" id="SM00862">
    <property type="entry name" value="Trans_reg_C"/>
    <property type="match status" value="1"/>
</dbReference>
<proteinExistence type="predicted"/>
<dbReference type="PANTHER" id="PTHR48111:SF59">
    <property type="entry name" value="TRANSCRIPTIONAL REGULATORY PROTEIN BAER"/>
    <property type="match status" value="1"/>
</dbReference>
<dbReference type="CDD" id="cd00383">
    <property type="entry name" value="trans_reg_C"/>
    <property type="match status" value="1"/>
</dbReference>
<evidence type="ECO:0000256" key="1">
    <source>
        <dbReference type="ARBA" id="ARBA00022553"/>
    </source>
</evidence>
<dbReference type="GO" id="GO:0032993">
    <property type="term" value="C:protein-DNA complex"/>
    <property type="evidence" value="ECO:0007669"/>
    <property type="project" value="TreeGrafter"/>
</dbReference>
<evidence type="ECO:0000256" key="6">
    <source>
        <dbReference type="PROSITE-ProRule" id="PRU00169"/>
    </source>
</evidence>
<gene>
    <name evidence="10" type="ORF">RSA13_21775</name>
</gene>
<dbReference type="Gene3D" id="6.10.250.690">
    <property type="match status" value="1"/>
</dbReference>
<dbReference type="PANTHER" id="PTHR48111">
    <property type="entry name" value="REGULATOR OF RPOS"/>
    <property type="match status" value="1"/>
</dbReference>
<dbReference type="SUPFAM" id="SSF46894">
    <property type="entry name" value="C-terminal effector domain of the bipartite response regulators"/>
    <property type="match status" value="1"/>
</dbReference>
<evidence type="ECO:0000256" key="4">
    <source>
        <dbReference type="ARBA" id="ARBA00023125"/>
    </source>
</evidence>
<dbReference type="PROSITE" id="PS51755">
    <property type="entry name" value="OMPR_PHOB"/>
    <property type="match status" value="1"/>
</dbReference>
<dbReference type="InterPro" id="IPR001789">
    <property type="entry name" value="Sig_transdc_resp-reg_receiver"/>
</dbReference>
<name>A0AB34VA46_9GAMM</name>
<evidence type="ECO:0000313" key="11">
    <source>
        <dbReference type="Proteomes" id="UP000072520"/>
    </source>
</evidence>
<dbReference type="Pfam" id="PF00486">
    <property type="entry name" value="Trans_reg_C"/>
    <property type="match status" value="1"/>
</dbReference>
<keyword evidence="2" id="KW-0902">Two-component regulatory system</keyword>
<dbReference type="Proteomes" id="UP000072520">
    <property type="component" value="Unassembled WGS sequence"/>
</dbReference>
<dbReference type="InterPro" id="IPR036388">
    <property type="entry name" value="WH-like_DNA-bd_sf"/>
</dbReference>
<keyword evidence="5" id="KW-0804">Transcription</keyword>
<dbReference type="PROSITE" id="PS50110">
    <property type="entry name" value="RESPONSE_REGULATORY"/>
    <property type="match status" value="1"/>
</dbReference>